<feature type="domain" description="Response regulatory" evidence="2">
    <location>
        <begin position="5"/>
        <end position="132"/>
    </location>
</feature>
<dbReference type="EMBL" id="BGZH01000006">
    <property type="protein sequence ID" value="GBO86253.1"/>
    <property type="molecule type" value="Genomic_DNA"/>
</dbReference>
<evidence type="ECO:0000313" key="4">
    <source>
        <dbReference type="Proteomes" id="UP000340077"/>
    </source>
</evidence>
<protein>
    <submittedName>
        <fullName evidence="3">Two-component system response regulator</fullName>
    </submittedName>
</protein>
<dbReference type="CDD" id="cd17557">
    <property type="entry name" value="REC_Rcp-like"/>
    <property type="match status" value="1"/>
</dbReference>
<feature type="modified residue" description="4-aspartylphosphate" evidence="1">
    <location>
        <position position="65"/>
    </location>
</feature>
<dbReference type="Pfam" id="PF00072">
    <property type="entry name" value="Response_reg"/>
    <property type="match status" value="1"/>
</dbReference>
<organism evidence="3 4">
    <name type="scientific">Marinobacter salsuginis</name>
    <dbReference type="NCBI Taxonomy" id="418719"/>
    <lineage>
        <taxon>Bacteria</taxon>
        <taxon>Pseudomonadati</taxon>
        <taxon>Pseudomonadota</taxon>
        <taxon>Gammaproteobacteria</taxon>
        <taxon>Pseudomonadales</taxon>
        <taxon>Marinobacteraceae</taxon>
        <taxon>Marinobacter</taxon>
    </lineage>
</organism>
<dbReference type="PANTHER" id="PTHR44520">
    <property type="entry name" value="RESPONSE REGULATOR RCP1-RELATED"/>
    <property type="match status" value="1"/>
</dbReference>
<dbReference type="PROSITE" id="PS50110">
    <property type="entry name" value="RESPONSE_REGULATORY"/>
    <property type="match status" value="1"/>
</dbReference>
<dbReference type="PANTHER" id="PTHR44520:SF1">
    <property type="entry name" value="TWO-COMPONENT SYSTEM REGULATORY PROTEIN"/>
    <property type="match status" value="1"/>
</dbReference>
<dbReference type="Proteomes" id="UP000340077">
    <property type="component" value="Unassembled WGS sequence"/>
</dbReference>
<evidence type="ECO:0000256" key="1">
    <source>
        <dbReference type="PROSITE-ProRule" id="PRU00169"/>
    </source>
</evidence>
<dbReference type="GO" id="GO:0000160">
    <property type="term" value="P:phosphorelay signal transduction system"/>
    <property type="evidence" value="ECO:0007669"/>
    <property type="project" value="InterPro"/>
</dbReference>
<dbReference type="SUPFAM" id="SSF52172">
    <property type="entry name" value="CheY-like"/>
    <property type="match status" value="1"/>
</dbReference>
<proteinExistence type="predicted"/>
<dbReference type="SMART" id="SM00448">
    <property type="entry name" value="REC"/>
    <property type="match status" value="1"/>
</dbReference>
<dbReference type="Gene3D" id="3.40.50.2300">
    <property type="match status" value="1"/>
</dbReference>
<comment type="caution">
    <text evidence="3">The sequence shown here is derived from an EMBL/GenBank/DDBJ whole genome shotgun (WGS) entry which is preliminary data.</text>
</comment>
<keyword evidence="1" id="KW-0597">Phosphoprotein</keyword>
<dbReference type="InterPro" id="IPR011006">
    <property type="entry name" value="CheY-like_superfamily"/>
</dbReference>
<keyword evidence="4" id="KW-1185">Reference proteome</keyword>
<evidence type="ECO:0000259" key="2">
    <source>
        <dbReference type="PROSITE" id="PS50110"/>
    </source>
</evidence>
<dbReference type="RefSeq" id="WP_153634949.1">
    <property type="nucleotide sequence ID" value="NZ_BGZH01000006.1"/>
</dbReference>
<accession>A0A5M3PTJ5</accession>
<gene>
    <name evidence="3" type="ORF">MS5N3_37040</name>
</gene>
<evidence type="ECO:0000313" key="3">
    <source>
        <dbReference type="EMBL" id="GBO86253.1"/>
    </source>
</evidence>
<sequence length="150" mass="16618">MDGHSILVVEDNPDDQILTVRALKSARVEGPVIILEDGEKALHFLFGPTGQPTKNVDSLGAVMLDVKLPKVSGLEILKHIRSSPQTQWLPVIMVTSSDEPADLLEAYRLGANSFITKPINYREFVDQMAVLARYWLQVNRVPNASAVRTI</sequence>
<name>A0A5M3PTJ5_9GAMM</name>
<dbReference type="InterPro" id="IPR052893">
    <property type="entry name" value="TCS_response_regulator"/>
</dbReference>
<dbReference type="AlphaFoldDB" id="A0A5M3PTJ5"/>
<reference evidence="3 4" key="1">
    <citation type="journal article" date="2019" name="J. Gen. Appl. Microbiol.">
        <title>Aerobic degradation of cis-dichloroethene by the marine bacterium Marinobacter salsuginis strain 5N-3.</title>
        <authorList>
            <person name="Inoue Y."/>
            <person name="Fukunaga Y."/>
            <person name="Katsumata H."/>
            <person name="Ohji S."/>
            <person name="Hosoyama A."/>
            <person name="Mori K."/>
            <person name="Ando K."/>
        </authorList>
    </citation>
    <scope>NUCLEOTIDE SEQUENCE [LARGE SCALE GENOMIC DNA]</scope>
    <source>
        <strain evidence="3 4">5N-3</strain>
    </source>
</reference>
<dbReference type="InterPro" id="IPR001789">
    <property type="entry name" value="Sig_transdc_resp-reg_receiver"/>
</dbReference>